<evidence type="ECO:0000313" key="8">
    <source>
        <dbReference type="Proteomes" id="UP000326354"/>
    </source>
</evidence>
<dbReference type="EMBL" id="AP019860">
    <property type="protein sequence ID" value="BBM86942.1"/>
    <property type="molecule type" value="Genomic_DNA"/>
</dbReference>
<dbReference type="AlphaFoldDB" id="A0A5S9F5S9"/>
<feature type="transmembrane region" description="Helical" evidence="6">
    <location>
        <begin position="145"/>
        <end position="165"/>
    </location>
</feature>
<evidence type="ECO:0000256" key="2">
    <source>
        <dbReference type="ARBA" id="ARBA00022475"/>
    </source>
</evidence>
<keyword evidence="4 6" id="KW-1133">Transmembrane helix</keyword>
<dbReference type="GO" id="GO:0005886">
    <property type="term" value="C:plasma membrane"/>
    <property type="evidence" value="ECO:0007669"/>
    <property type="project" value="UniProtKB-SubCell"/>
</dbReference>
<sequence>MQILIFIVGLSFIYWFISQLDWHQVSILLLKIDPGEMVIWISINLVIFLLFCTRTWLIFREIDRSIGFVSLAKNRLVGFAVSYITPGPLVGGEPLQVYLLKKVNNIPTASATSALFIDRYIDVLANFTFIVIATAMLFWDDISLILSLTIALFFFVYISVMIFYIKKITVISFLAKKIYFLQRFYSFFHLVETQIIAFLHQAKMACLQLFFLCILIWGMTIYEVWFILHALDLNPSVVDTITVLLSLRLVLLTPFPGGMGVLESSQMWVIQYLGFDKNASAITTLLVRSRDACFTICGLCYWKKFSRHLKERSRL</sequence>
<evidence type="ECO:0000313" key="7">
    <source>
        <dbReference type="EMBL" id="BBM86942.1"/>
    </source>
</evidence>
<keyword evidence="8" id="KW-1185">Reference proteome</keyword>
<dbReference type="Proteomes" id="UP000326354">
    <property type="component" value="Chromosome"/>
</dbReference>
<evidence type="ECO:0000256" key="3">
    <source>
        <dbReference type="ARBA" id="ARBA00022692"/>
    </source>
</evidence>
<organism evidence="7 8">
    <name type="scientific">Uabimicrobium amorphum</name>
    <dbReference type="NCBI Taxonomy" id="2596890"/>
    <lineage>
        <taxon>Bacteria</taxon>
        <taxon>Pseudomonadati</taxon>
        <taxon>Planctomycetota</taxon>
        <taxon>Candidatus Uabimicrobiia</taxon>
        <taxon>Candidatus Uabimicrobiales</taxon>
        <taxon>Candidatus Uabimicrobiaceae</taxon>
        <taxon>Candidatus Uabimicrobium</taxon>
    </lineage>
</organism>
<evidence type="ECO:0000256" key="5">
    <source>
        <dbReference type="ARBA" id="ARBA00023136"/>
    </source>
</evidence>
<accession>A0A5S9F5S9</accession>
<dbReference type="InterPro" id="IPR022791">
    <property type="entry name" value="L-PG_synthase/AglD"/>
</dbReference>
<evidence type="ECO:0000256" key="6">
    <source>
        <dbReference type="SAM" id="Phobius"/>
    </source>
</evidence>
<gene>
    <name evidence="7" type="ORF">UABAM_05344</name>
</gene>
<keyword evidence="3 6" id="KW-0812">Transmembrane</keyword>
<keyword evidence="5 6" id="KW-0472">Membrane</keyword>
<evidence type="ECO:0000256" key="1">
    <source>
        <dbReference type="ARBA" id="ARBA00004651"/>
    </source>
</evidence>
<dbReference type="KEGG" id="uam:UABAM_05344"/>
<dbReference type="Pfam" id="PF03706">
    <property type="entry name" value="LPG_synthase_TM"/>
    <property type="match status" value="1"/>
</dbReference>
<keyword evidence="2" id="KW-1003">Cell membrane</keyword>
<evidence type="ECO:0008006" key="9">
    <source>
        <dbReference type="Google" id="ProtNLM"/>
    </source>
</evidence>
<proteinExistence type="predicted"/>
<dbReference type="PANTHER" id="PTHR39087">
    <property type="entry name" value="UPF0104 MEMBRANE PROTEIN MJ1595"/>
    <property type="match status" value="1"/>
</dbReference>
<protein>
    <recommendedName>
        <fullName evidence="9">TIGR00374 family protein</fullName>
    </recommendedName>
</protein>
<feature type="transmembrane region" description="Helical" evidence="6">
    <location>
        <begin position="209"/>
        <end position="228"/>
    </location>
</feature>
<feature type="transmembrane region" description="Helical" evidence="6">
    <location>
        <begin position="37"/>
        <end position="59"/>
    </location>
</feature>
<feature type="transmembrane region" description="Helical" evidence="6">
    <location>
        <begin position="5"/>
        <end position="25"/>
    </location>
</feature>
<feature type="transmembrane region" description="Helical" evidence="6">
    <location>
        <begin position="120"/>
        <end position="139"/>
    </location>
</feature>
<comment type="subcellular location">
    <subcellularLocation>
        <location evidence="1">Cell membrane</location>
        <topology evidence="1">Multi-pass membrane protein</topology>
    </subcellularLocation>
</comment>
<dbReference type="PANTHER" id="PTHR39087:SF2">
    <property type="entry name" value="UPF0104 MEMBRANE PROTEIN MJ1595"/>
    <property type="match status" value="1"/>
</dbReference>
<feature type="transmembrane region" description="Helical" evidence="6">
    <location>
        <begin position="240"/>
        <end position="262"/>
    </location>
</feature>
<name>A0A5S9F5S9_UABAM</name>
<dbReference type="RefSeq" id="WP_151970978.1">
    <property type="nucleotide sequence ID" value="NZ_AP019860.1"/>
</dbReference>
<evidence type="ECO:0000256" key="4">
    <source>
        <dbReference type="ARBA" id="ARBA00022989"/>
    </source>
</evidence>
<dbReference type="NCBIfam" id="TIGR00374">
    <property type="entry name" value="flippase-like domain"/>
    <property type="match status" value="1"/>
</dbReference>
<reference evidence="7 8" key="1">
    <citation type="submission" date="2019-08" db="EMBL/GenBank/DDBJ databases">
        <title>Complete genome sequence of Candidatus Uab amorphum.</title>
        <authorList>
            <person name="Shiratori T."/>
            <person name="Suzuki S."/>
            <person name="Kakizawa Y."/>
            <person name="Ishida K."/>
        </authorList>
    </citation>
    <scope>NUCLEOTIDE SEQUENCE [LARGE SCALE GENOMIC DNA]</scope>
    <source>
        <strain evidence="7 8">SRT547</strain>
    </source>
</reference>
<dbReference type="OrthoDB" id="9774820at2"/>